<sequence>MLKTNQTKVVIQSVQGSIQHPLSGYPYRISHEGIPYVLPATGGITYNVKLGDPAFGWAGDHIEPGVTMRNSNDKENAALHLLSCIGNEARVISGDAKGAKGFVTGGHGGVEHVLVYFKQADMEMMSVGDKILIKACGQGLELSDHSEVKVMNIDPDLLLKIGITEQGSKIRVPVAATAPAHLMGSGIGAPSAYKGDYDIMTGDKEEVKKYGLDQLKFGDLVLLQDCDNSFGRGFLKGAVSIGVVVHSDCVKMGHGPGITTIMTCKKAGVIDGVNDENANIAKYLNI</sequence>
<evidence type="ECO:0000259" key="2">
    <source>
        <dbReference type="Pfam" id="PF20999"/>
    </source>
</evidence>
<dbReference type="Proteomes" id="UP001329915">
    <property type="component" value="Chromosome"/>
</dbReference>
<evidence type="ECO:0000313" key="3">
    <source>
        <dbReference type="EMBL" id="WRO21593.1"/>
    </source>
</evidence>
<dbReference type="KEGG" id="dbc:MFMK1_001403"/>
<keyword evidence="4" id="KW-1185">Reference proteome</keyword>
<name>A0AAU0UJU5_9FIRM</name>
<reference evidence="3 4" key="1">
    <citation type="submission" date="2023-04" db="EMBL/GenBank/DDBJ databases">
        <authorList>
            <person name="Hsu D."/>
        </authorList>
    </citation>
    <scope>NUCLEOTIDE SEQUENCE [LARGE SCALE GENOMIC DNA]</scope>
    <source>
        <strain evidence="3 4">MK1</strain>
    </source>
</reference>
<feature type="domain" description="DUF4438" evidence="2">
    <location>
        <begin position="160"/>
        <end position="284"/>
    </location>
</feature>
<evidence type="ECO:0000259" key="1">
    <source>
        <dbReference type="Pfam" id="PF14505"/>
    </source>
</evidence>
<protein>
    <submittedName>
        <fullName evidence="3">DUF4438 domain-containing protein</fullName>
    </submittedName>
</protein>
<dbReference type="Gene3D" id="2.40.10.170">
    <property type="match status" value="1"/>
</dbReference>
<dbReference type="InterPro" id="IPR044910">
    <property type="entry name" value="TM_1086_SG_dom"/>
</dbReference>
<dbReference type="Gene3D" id="4.10.1180.10">
    <property type="entry name" value="tm1086 domain"/>
    <property type="match status" value="1"/>
</dbReference>
<dbReference type="InterPro" id="IPR044909">
    <property type="entry name" value="TM_1086_sf"/>
</dbReference>
<dbReference type="Pfam" id="PF20999">
    <property type="entry name" value="DUF4438_C"/>
    <property type="match status" value="1"/>
</dbReference>
<gene>
    <name evidence="3" type="ORF">MFMK1_001403</name>
</gene>
<proteinExistence type="predicted"/>
<dbReference type="InterPro" id="IPR029433">
    <property type="entry name" value="DUF4438_N"/>
</dbReference>
<dbReference type="Pfam" id="PF14505">
    <property type="entry name" value="DUF4438"/>
    <property type="match status" value="1"/>
</dbReference>
<dbReference type="Gene3D" id="2.102.30.10">
    <property type="entry name" value="tm1086 (SG structure) domain"/>
    <property type="match status" value="1"/>
</dbReference>
<dbReference type="InterPro" id="IPR048399">
    <property type="entry name" value="DUF4438_C"/>
</dbReference>
<evidence type="ECO:0000313" key="4">
    <source>
        <dbReference type="Proteomes" id="UP001329915"/>
    </source>
</evidence>
<dbReference type="EMBL" id="CP121694">
    <property type="protein sequence ID" value="WRO21593.1"/>
    <property type="molecule type" value="Genomic_DNA"/>
</dbReference>
<organism evidence="3 4">
    <name type="scientific">Metallumcola ferriviriculae</name>
    <dbReference type="NCBI Taxonomy" id="3039180"/>
    <lineage>
        <taxon>Bacteria</taxon>
        <taxon>Bacillati</taxon>
        <taxon>Bacillota</taxon>
        <taxon>Clostridia</taxon>
        <taxon>Neomoorellales</taxon>
        <taxon>Desulfitibacteraceae</taxon>
        <taxon>Metallumcola</taxon>
    </lineage>
</organism>
<dbReference type="RefSeq" id="WP_366924428.1">
    <property type="nucleotide sequence ID" value="NZ_CP121694.1"/>
</dbReference>
<accession>A0AAU0UJU5</accession>
<feature type="domain" description="DUF4438" evidence="1">
    <location>
        <begin position="27"/>
        <end position="158"/>
    </location>
</feature>
<dbReference type="AlphaFoldDB" id="A0AAU0UJU5"/>